<organism evidence="6 7">
    <name type="scientific">Nonomuraea polychroma</name>
    <dbReference type="NCBI Taxonomy" id="46176"/>
    <lineage>
        <taxon>Bacteria</taxon>
        <taxon>Bacillati</taxon>
        <taxon>Actinomycetota</taxon>
        <taxon>Actinomycetes</taxon>
        <taxon>Streptosporangiales</taxon>
        <taxon>Streptosporangiaceae</taxon>
        <taxon>Nonomuraea</taxon>
    </lineage>
</organism>
<dbReference type="GO" id="GO:0045892">
    <property type="term" value="P:negative regulation of DNA-templated transcription"/>
    <property type="evidence" value="ECO:0007669"/>
    <property type="project" value="InterPro"/>
</dbReference>
<keyword evidence="7" id="KW-1185">Reference proteome</keyword>
<evidence type="ECO:0000256" key="3">
    <source>
        <dbReference type="ARBA" id="ARBA00023163"/>
    </source>
</evidence>
<evidence type="ECO:0000313" key="7">
    <source>
        <dbReference type="Proteomes" id="UP000284824"/>
    </source>
</evidence>
<comment type="caution">
    <text evidence="6">The sequence shown here is derived from an EMBL/GenBank/DDBJ whole genome shotgun (WGS) entry which is preliminary data.</text>
</comment>
<reference evidence="6 7" key="1">
    <citation type="submission" date="2019-01" db="EMBL/GenBank/DDBJ databases">
        <title>Sequencing the genomes of 1000 actinobacteria strains.</title>
        <authorList>
            <person name="Klenk H.-P."/>
        </authorList>
    </citation>
    <scope>NUCLEOTIDE SEQUENCE [LARGE SCALE GENOMIC DNA]</scope>
    <source>
        <strain evidence="6 7">DSM 43925</strain>
    </source>
</reference>
<dbReference type="InterPro" id="IPR004111">
    <property type="entry name" value="Repressor_TetR_C"/>
</dbReference>
<dbReference type="GO" id="GO:0000976">
    <property type="term" value="F:transcription cis-regulatory region binding"/>
    <property type="evidence" value="ECO:0007669"/>
    <property type="project" value="TreeGrafter"/>
</dbReference>
<evidence type="ECO:0000256" key="2">
    <source>
        <dbReference type="ARBA" id="ARBA00023125"/>
    </source>
</evidence>
<protein>
    <submittedName>
        <fullName evidence="6">TetR family transcriptional regulator</fullName>
    </submittedName>
</protein>
<dbReference type="InterPro" id="IPR050109">
    <property type="entry name" value="HTH-type_TetR-like_transc_reg"/>
</dbReference>
<dbReference type="PROSITE" id="PS50977">
    <property type="entry name" value="HTH_TETR_2"/>
    <property type="match status" value="1"/>
</dbReference>
<evidence type="ECO:0000313" key="6">
    <source>
        <dbReference type="EMBL" id="RVX38422.1"/>
    </source>
</evidence>
<keyword evidence="2 4" id="KW-0238">DNA-binding</keyword>
<dbReference type="EMBL" id="SAUN01000001">
    <property type="protein sequence ID" value="RVX38422.1"/>
    <property type="molecule type" value="Genomic_DNA"/>
</dbReference>
<dbReference type="PANTHER" id="PTHR30055:SF151">
    <property type="entry name" value="TRANSCRIPTIONAL REGULATORY PROTEIN"/>
    <property type="match status" value="1"/>
</dbReference>
<keyword evidence="1" id="KW-0805">Transcription regulation</keyword>
<evidence type="ECO:0000259" key="5">
    <source>
        <dbReference type="PROSITE" id="PS50977"/>
    </source>
</evidence>
<dbReference type="SUPFAM" id="SSF46689">
    <property type="entry name" value="Homeodomain-like"/>
    <property type="match status" value="1"/>
</dbReference>
<dbReference type="SUPFAM" id="SSF48498">
    <property type="entry name" value="Tetracyclin repressor-like, C-terminal domain"/>
    <property type="match status" value="1"/>
</dbReference>
<dbReference type="InterPro" id="IPR001647">
    <property type="entry name" value="HTH_TetR"/>
</dbReference>
<dbReference type="PANTHER" id="PTHR30055">
    <property type="entry name" value="HTH-TYPE TRANSCRIPTIONAL REGULATOR RUTR"/>
    <property type="match status" value="1"/>
</dbReference>
<dbReference type="Gene3D" id="1.10.357.10">
    <property type="entry name" value="Tetracycline Repressor, domain 2"/>
    <property type="match status" value="1"/>
</dbReference>
<dbReference type="InterPro" id="IPR009057">
    <property type="entry name" value="Homeodomain-like_sf"/>
</dbReference>
<sequence length="246" mass="27081">MAADKQPLPSVWARPRKEREQPVLSREHIVAEAVRLLDEEGMDALSMRRLGSRLGAGATSLYRHVTNKDELFELAVDEVFGELTLPAPGDPVAWRAAVADVAHGLRAAILRHPWVAAKLGEAGLSYLGPNVLRRSEHLLSVFEGAGFALREADRAMNAVIAYVMGVATSEAAWISMVVRSGQSAEEWTEQLWPAAEQAVQDFPRLRALYAEQRDAKPSVQNEDNFDYGLQRILDGLEARLRTTASG</sequence>
<dbReference type="InterPro" id="IPR023772">
    <property type="entry name" value="DNA-bd_HTH_TetR-type_CS"/>
</dbReference>
<feature type="domain" description="HTH tetR-type" evidence="5">
    <location>
        <begin position="23"/>
        <end position="83"/>
    </location>
</feature>
<gene>
    <name evidence="6" type="ORF">EDD27_0730</name>
</gene>
<dbReference type="Pfam" id="PF00440">
    <property type="entry name" value="TetR_N"/>
    <property type="match status" value="1"/>
</dbReference>
<dbReference type="OrthoDB" id="3818006at2"/>
<proteinExistence type="predicted"/>
<accession>A0A438LY57</accession>
<dbReference type="PROSITE" id="PS01081">
    <property type="entry name" value="HTH_TETR_1"/>
    <property type="match status" value="1"/>
</dbReference>
<dbReference type="Proteomes" id="UP000284824">
    <property type="component" value="Unassembled WGS sequence"/>
</dbReference>
<keyword evidence="3" id="KW-0804">Transcription</keyword>
<dbReference type="Pfam" id="PF02909">
    <property type="entry name" value="TetR_C_1"/>
    <property type="match status" value="1"/>
</dbReference>
<dbReference type="AlphaFoldDB" id="A0A438LY57"/>
<feature type="DNA-binding region" description="H-T-H motif" evidence="4">
    <location>
        <begin position="46"/>
        <end position="65"/>
    </location>
</feature>
<evidence type="ECO:0000256" key="4">
    <source>
        <dbReference type="PROSITE-ProRule" id="PRU00335"/>
    </source>
</evidence>
<evidence type="ECO:0000256" key="1">
    <source>
        <dbReference type="ARBA" id="ARBA00023015"/>
    </source>
</evidence>
<dbReference type="GO" id="GO:0003700">
    <property type="term" value="F:DNA-binding transcription factor activity"/>
    <property type="evidence" value="ECO:0007669"/>
    <property type="project" value="TreeGrafter"/>
</dbReference>
<name>A0A438LY57_9ACTN</name>
<dbReference type="RefSeq" id="WP_127931056.1">
    <property type="nucleotide sequence ID" value="NZ_SAUN01000001.1"/>
</dbReference>
<dbReference type="Gene3D" id="1.10.10.60">
    <property type="entry name" value="Homeodomain-like"/>
    <property type="match status" value="1"/>
</dbReference>
<dbReference type="InterPro" id="IPR036271">
    <property type="entry name" value="Tet_transcr_reg_TetR-rel_C_sf"/>
</dbReference>